<organism evidence="3 4">
    <name type="scientific">Oliverpabstia intestinalis</name>
    <dbReference type="NCBI Taxonomy" id="2606633"/>
    <lineage>
        <taxon>Bacteria</taxon>
        <taxon>Bacillati</taxon>
        <taxon>Bacillota</taxon>
        <taxon>Clostridia</taxon>
        <taxon>Lachnospirales</taxon>
        <taxon>Lachnospiraceae</taxon>
        <taxon>Oliverpabstia</taxon>
    </lineage>
</organism>
<dbReference type="EMBL" id="VUMS01000002">
    <property type="protein sequence ID" value="MST65356.1"/>
    <property type="molecule type" value="Genomic_DNA"/>
</dbReference>
<dbReference type="Pfam" id="PF01479">
    <property type="entry name" value="S4"/>
    <property type="match status" value="1"/>
</dbReference>
<protein>
    <submittedName>
        <fullName evidence="3">RNA-binding protein</fullName>
    </submittedName>
</protein>
<gene>
    <name evidence="3" type="ORF">FYJ57_01095</name>
</gene>
<dbReference type="PROSITE" id="PS50889">
    <property type="entry name" value="S4"/>
    <property type="match status" value="1"/>
</dbReference>
<dbReference type="Gene3D" id="3.30.70.330">
    <property type="match status" value="1"/>
</dbReference>
<dbReference type="CDD" id="cd00165">
    <property type="entry name" value="S4"/>
    <property type="match status" value="1"/>
</dbReference>
<evidence type="ECO:0000259" key="2">
    <source>
        <dbReference type="SMART" id="SM00363"/>
    </source>
</evidence>
<dbReference type="Proteomes" id="UP000440513">
    <property type="component" value="Unassembled WGS sequence"/>
</dbReference>
<keyword evidence="4" id="KW-1185">Reference proteome</keyword>
<dbReference type="Gene3D" id="3.10.290.10">
    <property type="entry name" value="RNA-binding S4 domain"/>
    <property type="match status" value="1"/>
</dbReference>
<dbReference type="SMART" id="SM00363">
    <property type="entry name" value="S4"/>
    <property type="match status" value="1"/>
</dbReference>
<dbReference type="Pfam" id="PF17774">
    <property type="entry name" value="YlmH_RBD"/>
    <property type="match status" value="1"/>
</dbReference>
<dbReference type="InterPro" id="IPR040591">
    <property type="entry name" value="RqcP2_RBD"/>
</dbReference>
<sequence length="259" mass="29366">MKEQEVQFRKRLADLARTAYYREIPMFTDFLDLNELHMVHSFRPEEAGVMIRTFGGYEEAERQIAAFLPDALSYDYGEKECFLSMYPIRCIRISPCSGKFSETLTHRDYLGALIHLGIERSRLGDIVIKGQDAYVFCHAQMEEFLMQNITRIRHTTVKVSAVENPDDLPKPQFQEIHGTVSSVRLDAMIALAFSSSRSSMLGLIEGGKVFVNGKMVVSNGHPLKPEDIVSVRGYGKFRYDGMAGTTKKGRCSVTVQKYI</sequence>
<dbReference type="InterPro" id="IPR002942">
    <property type="entry name" value="S4_RNA-bd"/>
</dbReference>
<dbReference type="AlphaFoldDB" id="A0A7X2P0U0"/>
<evidence type="ECO:0000256" key="1">
    <source>
        <dbReference type="PROSITE-ProRule" id="PRU00182"/>
    </source>
</evidence>
<evidence type="ECO:0000313" key="3">
    <source>
        <dbReference type="EMBL" id="MST65356.1"/>
    </source>
</evidence>
<dbReference type="Gene3D" id="3.30.1370.160">
    <property type="match status" value="1"/>
</dbReference>
<dbReference type="InterPro" id="IPR036986">
    <property type="entry name" value="S4_RNA-bd_sf"/>
</dbReference>
<name>A0A7X2P0U0_9FIRM</name>
<dbReference type="InterPro" id="IPR012677">
    <property type="entry name" value="Nucleotide-bd_a/b_plait_sf"/>
</dbReference>
<accession>A0A7X2P0U0</accession>
<proteinExistence type="predicted"/>
<feature type="domain" description="RNA-binding S4" evidence="2">
    <location>
        <begin position="183"/>
        <end position="240"/>
    </location>
</feature>
<dbReference type="GO" id="GO:0003723">
    <property type="term" value="F:RNA binding"/>
    <property type="evidence" value="ECO:0007669"/>
    <property type="project" value="UniProtKB-KW"/>
</dbReference>
<dbReference type="SUPFAM" id="SSF55174">
    <property type="entry name" value="Alpha-L RNA-binding motif"/>
    <property type="match status" value="1"/>
</dbReference>
<keyword evidence="1" id="KW-0694">RNA-binding</keyword>
<dbReference type="RefSeq" id="WP_154431210.1">
    <property type="nucleotide sequence ID" value="NZ_VUMS01000002.1"/>
</dbReference>
<comment type="caution">
    <text evidence="3">The sequence shown here is derived from an EMBL/GenBank/DDBJ whole genome shotgun (WGS) entry which is preliminary data.</text>
</comment>
<evidence type="ECO:0000313" key="4">
    <source>
        <dbReference type="Proteomes" id="UP000440513"/>
    </source>
</evidence>
<reference evidence="3 4" key="1">
    <citation type="submission" date="2019-08" db="EMBL/GenBank/DDBJ databases">
        <title>In-depth cultivation of the pig gut microbiome towards novel bacterial diversity and tailored functional studies.</title>
        <authorList>
            <person name="Wylensek D."/>
            <person name="Hitch T.C.A."/>
            <person name="Clavel T."/>
        </authorList>
    </citation>
    <scope>NUCLEOTIDE SEQUENCE [LARGE SCALE GENOMIC DNA]</scope>
    <source>
        <strain evidence="3 4">BSM-380-WT-5A</strain>
    </source>
</reference>